<protein>
    <submittedName>
        <fullName evidence="1">Uncharacterized protein</fullName>
    </submittedName>
</protein>
<gene>
    <name evidence="1" type="ORF">DWY69_03845</name>
</gene>
<name>A0A3E3J4E8_9FIRM</name>
<sequence>MSENETWGMEDKKGACISLFFMGGNKKRLICPDARSSSAPSGLLPGLDNSMENNYICTVFSKSFVIKSIIYHQNAIAVKKSKACGRK</sequence>
<evidence type="ECO:0000313" key="2">
    <source>
        <dbReference type="Proteomes" id="UP000261166"/>
    </source>
</evidence>
<accession>A0A3E3J4E8</accession>
<dbReference type="AlphaFoldDB" id="A0A3E3J4E8"/>
<dbReference type="Proteomes" id="UP000261166">
    <property type="component" value="Unassembled WGS sequence"/>
</dbReference>
<evidence type="ECO:0000313" key="1">
    <source>
        <dbReference type="EMBL" id="RGE74209.1"/>
    </source>
</evidence>
<dbReference type="EMBL" id="QVLU01000002">
    <property type="protein sequence ID" value="RGE74209.1"/>
    <property type="molecule type" value="Genomic_DNA"/>
</dbReference>
<proteinExistence type="predicted"/>
<reference evidence="1 2" key="1">
    <citation type="submission" date="2018-08" db="EMBL/GenBank/DDBJ databases">
        <title>A genome reference for cultivated species of the human gut microbiota.</title>
        <authorList>
            <person name="Zou Y."/>
            <person name="Xue W."/>
            <person name="Luo G."/>
        </authorList>
    </citation>
    <scope>NUCLEOTIDE SEQUENCE [LARGE SCALE GENOMIC DNA]</scope>
    <source>
        <strain evidence="1 2">AF26-4BH</strain>
    </source>
</reference>
<comment type="caution">
    <text evidence="1">The sequence shown here is derived from an EMBL/GenBank/DDBJ whole genome shotgun (WGS) entry which is preliminary data.</text>
</comment>
<organism evidence="1 2">
    <name type="scientific">Eisenbergiella massiliensis</name>
    <dbReference type="NCBI Taxonomy" id="1720294"/>
    <lineage>
        <taxon>Bacteria</taxon>
        <taxon>Bacillati</taxon>
        <taxon>Bacillota</taxon>
        <taxon>Clostridia</taxon>
        <taxon>Lachnospirales</taxon>
        <taxon>Lachnospiraceae</taxon>
        <taxon>Eisenbergiella</taxon>
    </lineage>
</organism>